<evidence type="ECO:0000256" key="2">
    <source>
        <dbReference type="SAM" id="Phobius"/>
    </source>
</evidence>
<keyword evidence="2" id="KW-1133">Transmembrane helix</keyword>
<dbReference type="EMBL" id="JAACJL010000015">
    <property type="protein sequence ID" value="KAF4620861.1"/>
    <property type="molecule type" value="Genomic_DNA"/>
</dbReference>
<feature type="transmembrane region" description="Helical" evidence="2">
    <location>
        <begin position="264"/>
        <end position="286"/>
    </location>
</feature>
<dbReference type="Proteomes" id="UP000521872">
    <property type="component" value="Unassembled WGS sequence"/>
</dbReference>
<feature type="compositionally biased region" description="Low complexity" evidence="1">
    <location>
        <begin position="38"/>
        <end position="50"/>
    </location>
</feature>
<evidence type="ECO:0000313" key="4">
    <source>
        <dbReference type="Proteomes" id="UP000521872"/>
    </source>
</evidence>
<evidence type="ECO:0000256" key="1">
    <source>
        <dbReference type="SAM" id="MobiDB-lite"/>
    </source>
</evidence>
<dbReference type="AlphaFoldDB" id="A0A8H4VS62"/>
<organism evidence="3 4">
    <name type="scientific">Agrocybe pediades</name>
    <dbReference type="NCBI Taxonomy" id="84607"/>
    <lineage>
        <taxon>Eukaryota</taxon>
        <taxon>Fungi</taxon>
        <taxon>Dikarya</taxon>
        <taxon>Basidiomycota</taxon>
        <taxon>Agaricomycotina</taxon>
        <taxon>Agaricomycetes</taxon>
        <taxon>Agaricomycetidae</taxon>
        <taxon>Agaricales</taxon>
        <taxon>Agaricineae</taxon>
        <taxon>Strophariaceae</taxon>
        <taxon>Agrocybe</taxon>
    </lineage>
</organism>
<feature type="region of interest" description="Disordered" evidence="1">
    <location>
        <begin position="199"/>
        <end position="230"/>
    </location>
</feature>
<reference evidence="3 4" key="1">
    <citation type="submission" date="2019-12" db="EMBL/GenBank/DDBJ databases">
        <authorList>
            <person name="Floudas D."/>
            <person name="Bentzer J."/>
            <person name="Ahren D."/>
            <person name="Johansson T."/>
            <person name="Persson P."/>
            <person name="Tunlid A."/>
        </authorList>
    </citation>
    <scope>NUCLEOTIDE SEQUENCE [LARGE SCALE GENOMIC DNA]</scope>
    <source>
        <strain evidence="3 4">CBS 102.39</strain>
    </source>
</reference>
<protein>
    <submittedName>
        <fullName evidence="3">Uncharacterized protein</fullName>
    </submittedName>
</protein>
<evidence type="ECO:0000313" key="3">
    <source>
        <dbReference type="EMBL" id="KAF4620861.1"/>
    </source>
</evidence>
<comment type="caution">
    <text evidence="3">The sequence shown here is derived from an EMBL/GenBank/DDBJ whole genome shotgun (WGS) entry which is preliminary data.</text>
</comment>
<feature type="region of interest" description="Disordered" evidence="1">
    <location>
        <begin position="26"/>
        <end position="71"/>
    </location>
</feature>
<feature type="region of interest" description="Disordered" evidence="1">
    <location>
        <begin position="304"/>
        <end position="331"/>
    </location>
</feature>
<proteinExistence type="predicted"/>
<keyword evidence="2" id="KW-0812">Transmembrane</keyword>
<keyword evidence="2" id="KW-0472">Membrane</keyword>
<keyword evidence="4" id="KW-1185">Reference proteome</keyword>
<accession>A0A8H4VS62</accession>
<sequence>MLRLLTHPKPSSGLVPSTCFLAQLRHASSSKSSKKKVVAAASSSPKSISKPKPKILDTPRPKPLPSHPTTLTNPVADFLEAAAQPLSSSSSSSSTPQRTWRIEPQISYMESKLRQPKSAAVILATVGLSIVLFSRAKRLEATANVNAQFHSPSISLVYYTKTNTYLTSRGSIVGTSLAFPDPEEKEQLELELRKAEEAAAASLSPSTPSTSTPSPSSSTPISEPPSSSERPKHTFFSLLFRPVKFILRPIFASPSEREAAQQSWLFWAGMTSGLCAFSLFVVSHFASPRYVRMITVSSPVTQASARAGGATARTGSTTPEKSTPTPTQSSSTLWLTPFSGAPISIPLSQTTLVSPLFTPGDERVMKTIKITGAPKAYLGWGLCMPQRKGIVVNGRAMSQEDSIRFLESLWVQRGGRIDVA</sequence>
<feature type="compositionally biased region" description="Low complexity" evidence="1">
    <location>
        <begin position="199"/>
        <end position="228"/>
    </location>
</feature>
<gene>
    <name evidence="3" type="ORF">D9613_000187</name>
</gene>
<name>A0A8H4VS62_9AGAR</name>